<dbReference type="PROSITE" id="PS00478">
    <property type="entry name" value="LIM_DOMAIN_1"/>
    <property type="match status" value="1"/>
</dbReference>
<dbReference type="InterPro" id="IPR036034">
    <property type="entry name" value="PDZ_sf"/>
</dbReference>
<name>A0A8T3DUS6_9TELE</name>
<dbReference type="GO" id="GO:0023051">
    <property type="term" value="P:regulation of signaling"/>
    <property type="evidence" value="ECO:0007669"/>
    <property type="project" value="InterPro"/>
</dbReference>
<dbReference type="PROSITE" id="PS50106">
    <property type="entry name" value="PDZ"/>
    <property type="match status" value="1"/>
</dbReference>
<feature type="compositionally biased region" description="Polar residues" evidence="5">
    <location>
        <begin position="447"/>
        <end position="488"/>
    </location>
</feature>
<feature type="compositionally biased region" description="Polar residues" evidence="5">
    <location>
        <begin position="412"/>
        <end position="424"/>
    </location>
</feature>
<dbReference type="InterPro" id="IPR001478">
    <property type="entry name" value="PDZ"/>
</dbReference>
<dbReference type="InterPro" id="IPR041489">
    <property type="entry name" value="PDZ_6"/>
</dbReference>
<feature type="compositionally biased region" description="Polar residues" evidence="5">
    <location>
        <begin position="139"/>
        <end position="153"/>
    </location>
</feature>
<evidence type="ECO:0000313" key="8">
    <source>
        <dbReference type="EMBL" id="KAI1899584.1"/>
    </source>
</evidence>
<reference evidence="8" key="1">
    <citation type="submission" date="2021-01" db="EMBL/GenBank/DDBJ databases">
        <authorList>
            <person name="Zahm M."/>
            <person name="Roques C."/>
            <person name="Cabau C."/>
            <person name="Klopp C."/>
            <person name="Donnadieu C."/>
            <person name="Jouanno E."/>
            <person name="Lampietro C."/>
            <person name="Louis A."/>
            <person name="Herpin A."/>
            <person name="Echchiki A."/>
            <person name="Berthelot C."/>
            <person name="Parey E."/>
            <person name="Roest-Crollius H."/>
            <person name="Braasch I."/>
            <person name="Postlethwait J."/>
            <person name="Bobe J."/>
            <person name="Montfort J."/>
            <person name="Bouchez O."/>
            <person name="Begum T."/>
            <person name="Mejri S."/>
            <person name="Adams A."/>
            <person name="Chen W.-J."/>
            <person name="Guiguen Y."/>
        </authorList>
    </citation>
    <scope>NUCLEOTIDE SEQUENCE</scope>
    <source>
        <tissue evidence="8">Blood</tissue>
    </source>
</reference>
<protein>
    <recommendedName>
        <fullName evidence="10">LIM domain only protein 7</fullName>
    </recommendedName>
</protein>
<feature type="compositionally biased region" description="Pro residues" evidence="5">
    <location>
        <begin position="493"/>
        <end position="503"/>
    </location>
</feature>
<feature type="compositionally biased region" description="Basic and acidic residues" evidence="5">
    <location>
        <begin position="273"/>
        <end position="346"/>
    </location>
</feature>
<dbReference type="Gene3D" id="2.30.42.10">
    <property type="match status" value="1"/>
</dbReference>
<evidence type="ECO:0000259" key="6">
    <source>
        <dbReference type="PROSITE" id="PS50023"/>
    </source>
</evidence>
<dbReference type="AlphaFoldDB" id="A0A8T3DUS6"/>
<feature type="region of interest" description="Disordered" evidence="5">
    <location>
        <begin position="259"/>
        <end position="522"/>
    </location>
</feature>
<evidence type="ECO:0000256" key="3">
    <source>
        <dbReference type="ARBA" id="ARBA00023038"/>
    </source>
</evidence>
<dbReference type="InterPro" id="IPR001781">
    <property type="entry name" value="Znf_LIM"/>
</dbReference>
<evidence type="ECO:0000256" key="4">
    <source>
        <dbReference type="PROSITE-ProRule" id="PRU00125"/>
    </source>
</evidence>
<keyword evidence="1 4" id="KW-0479">Metal-binding</keyword>
<dbReference type="Pfam" id="PF00412">
    <property type="entry name" value="LIM"/>
    <property type="match status" value="1"/>
</dbReference>
<feature type="region of interest" description="Disordered" evidence="5">
    <location>
        <begin position="139"/>
        <end position="162"/>
    </location>
</feature>
<accession>A0A8T3DUS6</accession>
<dbReference type="Gene3D" id="2.10.110.10">
    <property type="entry name" value="Cysteine Rich Protein"/>
    <property type="match status" value="1"/>
</dbReference>
<dbReference type="PROSITE" id="PS50023">
    <property type="entry name" value="LIM_DOMAIN_2"/>
    <property type="match status" value="1"/>
</dbReference>
<dbReference type="EMBL" id="JAERUA010000005">
    <property type="protein sequence ID" value="KAI1899584.1"/>
    <property type="molecule type" value="Genomic_DNA"/>
</dbReference>
<evidence type="ECO:0008006" key="10">
    <source>
        <dbReference type="Google" id="ProtNLM"/>
    </source>
</evidence>
<keyword evidence="3 4" id="KW-0440">LIM domain</keyword>
<evidence type="ECO:0000259" key="7">
    <source>
        <dbReference type="PROSITE" id="PS50106"/>
    </source>
</evidence>
<feature type="region of interest" description="Disordered" evidence="5">
    <location>
        <begin position="191"/>
        <end position="224"/>
    </location>
</feature>
<dbReference type="GO" id="GO:0046872">
    <property type="term" value="F:metal ion binding"/>
    <property type="evidence" value="ECO:0007669"/>
    <property type="project" value="UniProtKB-KW"/>
</dbReference>
<gene>
    <name evidence="8" type="ORF">AGOR_G00063300</name>
</gene>
<feature type="compositionally biased region" description="Polar residues" evidence="5">
    <location>
        <begin position="195"/>
        <end position="218"/>
    </location>
</feature>
<dbReference type="PANTHER" id="PTHR46767">
    <property type="entry name" value="LIM DOMAIN ONLY PROTEIN 7"/>
    <property type="match status" value="1"/>
</dbReference>
<dbReference type="PANTHER" id="PTHR46767:SF1">
    <property type="entry name" value="LIM DOMAIN ONLY PROTEIN 7"/>
    <property type="match status" value="1"/>
</dbReference>
<feature type="domain" description="PDZ" evidence="7">
    <location>
        <begin position="9"/>
        <end position="70"/>
    </location>
</feature>
<dbReference type="Pfam" id="PF17820">
    <property type="entry name" value="PDZ_6"/>
    <property type="match status" value="1"/>
</dbReference>
<evidence type="ECO:0000313" key="9">
    <source>
        <dbReference type="Proteomes" id="UP000829720"/>
    </source>
</evidence>
<feature type="domain" description="LIM zinc-binding" evidence="6">
    <location>
        <begin position="528"/>
        <end position="594"/>
    </location>
</feature>
<dbReference type="CDD" id="cd08368">
    <property type="entry name" value="LIM"/>
    <property type="match status" value="1"/>
</dbReference>
<dbReference type="FunFam" id="2.10.110.10:FF:000041">
    <property type="entry name" value="LIM and calponin homology domains 1"/>
    <property type="match status" value="1"/>
</dbReference>
<dbReference type="SUPFAM" id="SSF50156">
    <property type="entry name" value="PDZ domain-like"/>
    <property type="match status" value="1"/>
</dbReference>
<dbReference type="SMART" id="SM00228">
    <property type="entry name" value="PDZ"/>
    <property type="match status" value="1"/>
</dbReference>
<organism evidence="8 9">
    <name type="scientific">Albula goreensis</name>
    <dbReference type="NCBI Taxonomy" id="1534307"/>
    <lineage>
        <taxon>Eukaryota</taxon>
        <taxon>Metazoa</taxon>
        <taxon>Chordata</taxon>
        <taxon>Craniata</taxon>
        <taxon>Vertebrata</taxon>
        <taxon>Euteleostomi</taxon>
        <taxon>Actinopterygii</taxon>
        <taxon>Neopterygii</taxon>
        <taxon>Teleostei</taxon>
        <taxon>Albuliformes</taxon>
        <taxon>Albulidae</taxon>
        <taxon>Albula</taxon>
    </lineage>
</organism>
<feature type="compositionally biased region" description="Basic and acidic residues" evidence="5">
    <location>
        <begin position="382"/>
        <end position="407"/>
    </location>
</feature>
<sequence length="599" mass="68418">MQELFSDMRICLNQKPNSSQGFGFQTNWDSTGASIRSIQEGSPAELCQLRVGDEVLAVSGHKVSNMTYEQWKGAMDAALQKGCLVMDIRRHGKNNWGRDQPSLPYKSHKTINLTSMDPTLVGSPEKYINTCSEFNLQSSESTVKAPITSSQPVNDLESKDMNGGFREESVTMRNKDSEPISLKNLKRRSEFFEQQGGSESAISDLQVPSISTSSNRWSWDSEDERRRQEKWQKEQERLLQEKYKRDQEKLDEEFRRAQLEATKEAPPPSLDDPTQHEQEQRQQSELEERKRRERQEQLQREEKERQRRAEEMRQQRMREEEEAERRRLEEERRRQEAAEEQEHERMQQQWAKSKSTPELDEVDKEEGRVVNSGAPDVSWSRDSQRKADQPVSQAEHERQQIIEEMKKKTPLLTDNSWIRQSTPSAGKDPIRRGESLDNLDLRPPSWSAGTPSYSRPQSATSGSTSARPYPRSASTNTLPTSFSTSSMRQSPWAQPPSTSPTPPAASNVDPFSDPNSSSQRNRSVSGKKICTFCDNPLGRGAAMIIESLGLCYHLGCFKCIDCKSDLGGSESGAEVRIRNRQLYCNSCYVRFKTGQPTTM</sequence>
<keyword evidence="2 4" id="KW-0862">Zinc</keyword>
<keyword evidence="9" id="KW-1185">Reference proteome</keyword>
<dbReference type="Proteomes" id="UP000829720">
    <property type="component" value="Unassembled WGS sequence"/>
</dbReference>
<dbReference type="GO" id="GO:0030155">
    <property type="term" value="P:regulation of cell adhesion"/>
    <property type="evidence" value="ECO:0007669"/>
    <property type="project" value="InterPro"/>
</dbReference>
<evidence type="ECO:0000256" key="5">
    <source>
        <dbReference type="SAM" id="MobiDB-lite"/>
    </source>
</evidence>
<proteinExistence type="predicted"/>
<comment type="caution">
    <text evidence="8">The sequence shown here is derived from an EMBL/GenBank/DDBJ whole genome shotgun (WGS) entry which is preliminary data.</text>
</comment>
<dbReference type="InterPro" id="IPR029978">
    <property type="entry name" value="LMO-7"/>
</dbReference>
<evidence type="ECO:0000256" key="2">
    <source>
        <dbReference type="ARBA" id="ARBA00022833"/>
    </source>
</evidence>
<evidence type="ECO:0000256" key="1">
    <source>
        <dbReference type="ARBA" id="ARBA00022723"/>
    </source>
</evidence>
<dbReference type="OrthoDB" id="15627at2759"/>
<dbReference type="SMART" id="SM00132">
    <property type="entry name" value="LIM"/>
    <property type="match status" value="1"/>
</dbReference>
<feature type="compositionally biased region" description="Polar residues" evidence="5">
    <location>
        <begin position="513"/>
        <end position="522"/>
    </location>
</feature>